<dbReference type="AlphaFoldDB" id="A0A543J0J6"/>
<protein>
    <submittedName>
        <fullName evidence="3">Uncharacterized protein</fullName>
    </submittedName>
</protein>
<keyword evidence="2" id="KW-0472">Membrane</keyword>
<dbReference type="RefSeq" id="WP_142260237.1">
    <property type="nucleotide sequence ID" value="NZ_BMPV01000001.1"/>
</dbReference>
<proteinExistence type="predicted"/>
<dbReference type="OrthoDB" id="3826074at2"/>
<dbReference type="EMBL" id="VFPQ01000001">
    <property type="protein sequence ID" value="TQM76344.1"/>
    <property type="molecule type" value="Genomic_DNA"/>
</dbReference>
<evidence type="ECO:0000256" key="2">
    <source>
        <dbReference type="SAM" id="Phobius"/>
    </source>
</evidence>
<name>A0A543J0J6_9ACTN</name>
<comment type="caution">
    <text evidence="3">The sequence shown here is derived from an EMBL/GenBank/DDBJ whole genome shotgun (WGS) entry which is preliminary data.</text>
</comment>
<accession>A0A543J0J6</accession>
<evidence type="ECO:0000313" key="4">
    <source>
        <dbReference type="Proteomes" id="UP000319213"/>
    </source>
</evidence>
<keyword evidence="4" id="KW-1185">Reference proteome</keyword>
<gene>
    <name evidence="3" type="ORF">FHX40_3078</name>
</gene>
<dbReference type="Proteomes" id="UP000319213">
    <property type="component" value="Unassembled WGS sequence"/>
</dbReference>
<evidence type="ECO:0000313" key="3">
    <source>
        <dbReference type="EMBL" id="TQM76344.1"/>
    </source>
</evidence>
<feature type="region of interest" description="Disordered" evidence="1">
    <location>
        <begin position="162"/>
        <end position="189"/>
    </location>
</feature>
<reference evidence="3 4" key="1">
    <citation type="submission" date="2019-06" db="EMBL/GenBank/DDBJ databases">
        <title>Sequencing the genomes of 1000 actinobacteria strains.</title>
        <authorList>
            <person name="Klenk H.-P."/>
        </authorList>
    </citation>
    <scope>NUCLEOTIDE SEQUENCE [LARGE SCALE GENOMIC DNA]</scope>
    <source>
        <strain evidence="3 4">DSM 43186</strain>
    </source>
</reference>
<evidence type="ECO:0000256" key="1">
    <source>
        <dbReference type="SAM" id="MobiDB-lite"/>
    </source>
</evidence>
<feature type="transmembrane region" description="Helical" evidence="2">
    <location>
        <begin position="51"/>
        <end position="71"/>
    </location>
</feature>
<keyword evidence="2" id="KW-0812">Transmembrane</keyword>
<sequence>MPRTDDIDRLVAAIAPDPGPGLTPSGRQLMEEITTTPVALSPAPARRRRRWLAVPVAAGLTAAALALGWVLPALPGLGSAPAAAALDIRRDGDHYVIRVLDMYADPETYERELRARGLDITLEVKPTSRGRAGSVFIVQDLDRLQAEGRVPADGRITTVDELPLGKEASPGDPVSPLRPPGSCQTPHGCPLGVRIPVDLTERARITIGREARPGEDYLIRPDVGSPGEPLHCVPYVNRTVAEVTRIARERGVEPTFAHAGTMHGPDRAPAGWYVHEGVMSGAKTAIFLIGPEPDPSPHPDSAFGCGES</sequence>
<organism evidence="3 4">
    <name type="scientific">Thermopolyspora flexuosa</name>
    <dbReference type="NCBI Taxonomy" id="103836"/>
    <lineage>
        <taxon>Bacteria</taxon>
        <taxon>Bacillati</taxon>
        <taxon>Actinomycetota</taxon>
        <taxon>Actinomycetes</taxon>
        <taxon>Streptosporangiales</taxon>
        <taxon>Streptosporangiaceae</taxon>
        <taxon>Thermopolyspora</taxon>
    </lineage>
</organism>
<keyword evidence="2" id="KW-1133">Transmembrane helix</keyword>